<dbReference type="EMBL" id="JAIPUX010005289">
    <property type="protein sequence ID" value="KAH0618438.1"/>
    <property type="molecule type" value="Genomic_DNA"/>
</dbReference>
<keyword evidence="1" id="KW-0812">Transmembrane</keyword>
<keyword evidence="3" id="KW-1185">Reference proteome</keyword>
<sequence length="126" mass="14214">MTQPFPGRIQAYSDRSGPANEDGFILLSVSHLQGLEITLNIADSSMALATKPLINEFINLRKKSLWRILVLRWHRCVVFCTIMMLMISIPLLVYQMIVAFKDPPPSLLFHVAAIMFGALTEILLTK</sequence>
<feature type="transmembrane region" description="Helical" evidence="1">
    <location>
        <begin position="76"/>
        <end position="100"/>
    </location>
</feature>
<name>A0ABQ7SM62_PHRPL</name>
<gene>
    <name evidence="2" type="ORF">JD844_017642</name>
</gene>
<accession>A0ABQ7SM62</accession>
<dbReference type="Proteomes" id="UP000826234">
    <property type="component" value="Unassembled WGS sequence"/>
</dbReference>
<reference evidence="2 3" key="1">
    <citation type="journal article" date="2022" name="Gigascience">
        <title>A chromosome-level genome assembly and annotation of the desert horned lizard, Phrynosoma platyrhinos, provides insight into chromosomal rearrangements among reptiles.</title>
        <authorList>
            <person name="Koochekian N."/>
            <person name="Ascanio A."/>
            <person name="Farleigh K."/>
            <person name="Card D.C."/>
            <person name="Schield D.R."/>
            <person name="Castoe T.A."/>
            <person name="Jezkova T."/>
        </authorList>
    </citation>
    <scope>NUCLEOTIDE SEQUENCE [LARGE SCALE GENOMIC DNA]</scope>
    <source>
        <strain evidence="2">NK-2021</strain>
    </source>
</reference>
<comment type="caution">
    <text evidence="2">The sequence shown here is derived from an EMBL/GenBank/DDBJ whole genome shotgun (WGS) entry which is preliminary data.</text>
</comment>
<evidence type="ECO:0000256" key="1">
    <source>
        <dbReference type="SAM" id="Phobius"/>
    </source>
</evidence>
<proteinExistence type="predicted"/>
<evidence type="ECO:0000313" key="2">
    <source>
        <dbReference type="EMBL" id="KAH0618438.1"/>
    </source>
</evidence>
<keyword evidence="1" id="KW-0472">Membrane</keyword>
<protein>
    <submittedName>
        <fullName evidence="2">Uncharacterized protein</fullName>
    </submittedName>
</protein>
<keyword evidence="1" id="KW-1133">Transmembrane helix</keyword>
<evidence type="ECO:0000313" key="3">
    <source>
        <dbReference type="Proteomes" id="UP000826234"/>
    </source>
</evidence>
<feature type="transmembrane region" description="Helical" evidence="1">
    <location>
        <begin position="106"/>
        <end position="124"/>
    </location>
</feature>
<organism evidence="2 3">
    <name type="scientific">Phrynosoma platyrhinos</name>
    <name type="common">Desert horned lizard</name>
    <dbReference type="NCBI Taxonomy" id="52577"/>
    <lineage>
        <taxon>Eukaryota</taxon>
        <taxon>Metazoa</taxon>
        <taxon>Chordata</taxon>
        <taxon>Craniata</taxon>
        <taxon>Vertebrata</taxon>
        <taxon>Euteleostomi</taxon>
        <taxon>Lepidosauria</taxon>
        <taxon>Squamata</taxon>
        <taxon>Bifurcata</taxon>
        <taxon>Unidentata</taxon>
        <taxon>Episquamata</taxon>
        <taxon>Toxicofera</taxon>
        <taxon>Iguania</taxon>
        <taxon>Phrynosomatidae</taxon>
        <taxon>Phrynosomatinae</taxon>
        <taxon>Phrynosoma</taxon>
    </lineage>
</organism>